<reference evidence="2 3" key="1">
    <citation type="submission" date="2020-06" db="EMBL/GenBank/DDBJ databases">
        <authorList>
            <person name="Li R."/>
            <person name="Bekaert M."/>
        </authorList>
    </citation>
    <scope>NUCLEOTIDE SEQUENCE [LARGE SCALE GENOMIC DNA]</scope>
    <source>
        <strain evidence="3">wild</strain>
    </source>
</reference>
<accession>A0A6J8ER73</accession>
<feature type="region of interest" description="Disordered" evidence="1">
    <location>
        <begin position="207"/>
        <end position="278"/>
    </location>
</feature>
<name>A0A6J8ER73_MYTCO</name>
<feature type="compositionally biased region" description="Basic and acidic residues" evidence="1">
    <location>
        <begin position="212"/>
        <end position="224"/>
    </location>
</feature>
<dbReference type="AlphaFoldDB" id="A0A6J8ER73"/>
<protein>
    <submittedName>
        <fullName evidence="2">Uncharacterized protein</fullName>
    </submittedName>
</protein>
<keyword evidence="3" id="KW-1185">Reference proteome</keyword>
<sequence length="312" mass="35454">MLANIGLFELQPVEIIDTEIELFPEQIIPPSVPELAEETTQPGPSTDLQTRNLFCHPALKDSRQWKRMNFSSFRIISISPNQQNRKQNGEHLTDINRDFDIVKDNEFRQSNVILDSTLKMMVATGLSRPTKHKDIIELEDLRLISTYIFNDIKDPVLLRLKLSTAPTSTTLCLDSGSVQQNVIPSSQNTANLTSTLNTNNADVITVQEATDQIDREDTSDKDYQDGSTLPDTSGDTETDTEVHKTAQDNTQQQPARLRRRRILPTPPRELSSRSKIRKPPAYLKDYITKQAIGQTSWLQKVEWLIKQLKEGE</sequence>
<proteinExistence type="predicted"/>
<dbReference type="Proteomes" id="UP000507470">
    <property type="component" value="Unassembled WGS sequence"/>
</dbReference>
<evidence type="ECO:0000313" key="3">
    <source>
        <dbReference type="Proteomes" id="UP000507470"/>
    </source>
</evidence>
<evidence type="ECO:0000313" key="2">
    <source>
        <dbReference type="EMBL" id="CAC5423119.1"/>
    </source>
</evidence>
<organism evidence="2 3">
    <name type="scientific">Mytilus coruscus</name>
    <name type="common">Sea mussel</name>
    <dbReference type="NCBI Taxonomy" id="42192"/>
    <lineage>
        <taxon>Eukaryota</taxon>
        <taxon>Metazoa</taxon>
        <taxon>Spiralia</taxon>
        <taxon>Lophotrochozoa</taxon>
        <taxon>Mollusca</taxon>
        <taxon>Bivalvia</taxon>
        <taxon>Autobranchia</taxon>
        <taxon>Pteriomorphia</taxon>
        <taxon>Mytilida</taxon>
        <taxon>Mytiloidea</taxon>
        <taxon>Mytilidae</taxon>
        <taxon>Mytilinae</taxon>
        <taxon>Mytilus</taxon>
    </lineage>
</organism>
<gene>
    <name evidence="2" type="ORF">MCOR_55119</name>
</gene>
<evidence type="ECO:0000256" key="1">
    <source>
        <dbReference type="SAM" id="MobiDB-lite"/>
    </source>
</evidence>
<dbReference type="EMBL" id="CACVKT020009708">
    <property type="protein sequence ID" value="CAC5423119.1"/>
    <property type="molecule type" value="Genomic_DNA"/>
</dbReference>